<evidence type="ECO:0000256" key="2">
    <source>
        <dbReference type="SAM" id="SignalP"/>
    </source>
</evidence>
<evidence type="ECO:0000256" key="1">
    <source>
        <dbReference type="ARBA" id="ARBA00007613"/>
    </source>
</evidence>
<accession>A0A6C1AZT3</accession>
<dbReference type="RefSeq" id="WP_173763321.1">
    <property type="nucleotide sequence ID" value="NZ_CP048836.1"/>
</dbReference>
<dbReference type="Proteomes" id="UP000501991">
    <property type="component" value="Chromosome"/>
</dbReference>
<evidence type="ECO:0000313" key="4">
    <source>
        <dbReference type="Proteomes" id="UP000501991"/>
    </source>
</evidence>
<feature type="signal peptide" evidence="2">
    <location>
        <begin position="1"/>
        <end position="21"/>
    </location>
</feature>
<dbReference type="AlphaFoldDB" id="A0A6C1AZT3"/>
<dbReference type="InterPro" id="IPR010131">
    <property type="entry name" value="MdtP/NodT-like"/>
</dbReference>
<dbReference type="PROSITE" id="PS51257">
    <property type="entry name" value="PROKAR_LIPOPROTEIN"/>
    <property type="match status" value="1"/>
</dbReference>
<dbReference type="EMBL" id="CP048836">
    <property type="protein sequence ID" value="QID16155.1"/>
    <property type="molecule type" value="Genomic_DNA"/>
</dbReference>
<dbReference type="InterPro" id="IPR003423">
    <property type="entry name" value="OMP_efflux"/>
</dbReference>
<protein>
    <submittedName>
        <fullName evidence="3">TolC family protein</fullName>
    </submittedName>
</protein>
<gene>
    <name evidence="3" type="ORF">G3580_00065</name>
</gene>
<dbReference type="SUPFAM" id="SSF56954">
    <property type="entry name" value="Outer membrane efflux proteins (OEP)"/>
    <property type="match status" value="1"/>
</dbReference>
<name>A0A6C1AZT3_9RHOO</name>
<dbReference type="KEGG" id="azq:G3580_00065"/>
<reference evidence="3 4" key="1">
    <citation type="submission" date="2020-02" db="EMBL/GenBank/DDBJ databases">
        <title>Nitrogenibacter mangrovi gen. nov., sp. nov. isolated from mangrove sediment, a denitrifying betaproteobacterium.</title>
        <authorList>
            <person name="Liao H."/>
            <person name="Tian Y."/>
        </authorList>
    </citation>
    <scope>NUCLEOTIDE SEQUENCE [LARGE SCALE GENOMIC DNA]</scope>
    <source>
        <strain evidence="3 4">M9-3-2</strain>
    </source>
</reference>
<dbReference type="GO" id="GO:0015562">
    <property type="term" value="F:efflux transmembrane transporter activity"/>
    <property type="evidence" value="ECO:0007669"/>
    <property type="project" value="InterPro"/>
</dbReference>
<keyword evidence="2" id="KW-0732">Signal</keyword>
<organism evidence="3 4">
    <name type="scientific">Nitrogeniibacter mangrovi</name>
    <dbReference type="NCBI Taxonomy" id="2016596"/>
    <lineage>
        <taxon>Bacteria</taxon>
        <taxon>Pseudomonadati</taxon>
        <taxon>Pseudomonadota</taxon>
        <taxon>Betaproteobacteria</taxon>
        <taxon>Rhodocyclales</taxon>
        <taxon>Zoogloeaceae</taxon>
        <taxon>Nitrogeniibacter</taxon>
    </lineage>
</organism>
<feature type="chain" id="PRO_5025464183" evidence="2">
    <location>
        <begin position="22"/>
        <end position="459"/>
    </location>
</feature>
<evidence type="ECO:0000313" key="3">
    <source>
        <dbReference type="EMBL" id="QID16155.1"/>
    </source>
</evidence>
<dbReference type="PANTHER" id="PTHR30203:SF24">
    <property type="entry name" value="BLR4935 PROTEIN"/>
    <property type="match status" value="1"/>
</dbReference>
<dbReference type="Gene3D" id="1.20.1600.10">
    <property type="entry name" value="Outer membrane efflux proteins (OEP)"/>
    <property type="match status" value="1"/>
</dbReference>
<keyword evidence="4" id="KW-1185">Reference proteome</keyword>
<dbReference type="Pfam" id="PF02321">
    <property type="entry name" value="OEP"/>
    <property type="match status" value="2"/>
</dbReference>
<proteinExistence type="inferred from homology"/>
<comment type="similarity">
    <text evidence="1">Belongs to the outer membrane factor (OMF) (TC 1.B.17) family.</text>
</comment>
<dbReference type="PANTHER" id="PTHR30203">
    <property type="entry name" value="OUTER MEMBRANE CATION EFFLUX PROTEIN"/>
    <property type="match status" value="1"/>
</dbReference>
<sequence>MRRSLILACAALAGCASYVPAPITPAGLAQQFEQRSLTGDDMRHALTEQLGHAPASWPPARWDRTLLTRAAWHFNPELAIARARWQRAVAGIEVAGAMPNPTLQLPLEYTTDARGTTSPWTAGLLLDIPIETAGKRDDRIRQAQALAEAARLDVLDRAWQVRGEVRQALLGLFGAREHRRLARRQVADREQIHAMIERRVAVGDSPAAAADLSALALSRARTALAAAEGAWIDARATLARAIGVPVAALDALRLDLDEFDRPLPPAPDDADRAALFHRADLLASLARYEASQAALQLEVARQYPDIHLGPGFSYDQGDHRIAFGLPGITLPVFDRNQGGIAEAEAGRKEAAARTAALQYRILNALERAVSRYRQARRTDRAASDALASATRTFARLKARFAAGDIGRLALVQAATEQDAAAIDHLNARLATQRAAGDLENAMQMPLGPATEAAAAGVSP</sequence>